<evidence type="ECO:0000256" key="17">
    <source>
        <dbReference type="ARBA" id="ARBA00026218"/>
    </source>
</evidence>
<comment type="catalytic activity">
    <reaction evidence="14">
        <text>8-oxo-dGTP + H2O = 8-oxo-dGMP + diphosphate + H(+)</text>
        <dbReference type="Rhea" id="RHEA:31575"/>
        <dbReference type="ChEBI" id="CHEBI:15377"/>
        <dbReference type="ChEBI" id="CHEBI:15378"/>
        <dbReference type="ChEBI" id="CHEBI:33019"/>
        <dbReference type="ChEBI" id="CHEBI:63224"/>
        <dbReference type="ChEBI" id="CHEBI:77896"/>
    </reaction>
    <physiologicalReaction direction="left-to-right" evidence="14">
        <dbReference type="Rhea" id="RHEA:31576"/>
    </physiologicalReaction>
</comment>
<comment type="subunit">
    <text evidence="5">Monomer.</text>
</comment>
<evidence type="ECO:0000256" key="27">
    <source>
        <dbReference type="RuleBase" id="RU003476"/>
    </source>
</evidence>
<evidence type="ECO:0000256" key="20">
    <source>
        <dbReference type="ARBA" id="ARBA00030682"/>
    </source>
</evidence>
<comment type="similarity">
    <text evidence="4 27">Belongs to the Nudix hydrolase family.</text>
</comment>
<gene>
    <name evidence="30" type="primary">NUDT1</name>
    <name evidence="30" type="ORF">BGZ99_002866</name>
</gene>
<keyword evidence="11" id="KW-0539">Nucleus</keyword>
<dbReference type="PANTHER" id="PTHR43758:SF2">
    <property type="entry name" value="OXIDIZED PURINE NUCLEOSIDE TRIPHOSPHATE HYDROLASE"/>
    <property type="match status" value="1"/>
</dbReference>
<dbReference type="GO" id="GO:0005634">
    <property type="term" value="C:nucleus"/>
    <property type="evidence" value="ECO:0007669"/>
    <property type="project" value="UniProtKB-SubCell"/>
</dbReference>
<dbReference type="Proteomes" id="UP000738325">
    <property type="component" value="Unassembled WGS sequence"/>
</dbReference>
<evidence type="ECO:0000256" key="11">
    <source>
        <dbReference type="ARBA" id="ARBA00023242"/>
    </source>
</evidence>
<dbReference type="GO" id="GO:0046872">
    <property type="term" value="F:metal ion binding"/>
    <property type="evidence" value="ECO:0007669"/>
    <property type="project" value="UniProtKB-KW"/>
</dbReference>
<keyword evidence="7" id="KW-0479">Metal-binding</keyword>
<keyword evidence="6" id="KW-0963">Cytoplasm</keyword>
<dbReference type="InterPro" id="IPR003563">
    <property type="entry name" value="8ODP"/>
</dbReference>
<dbReference type="PRINTS" id="PR00502">
    <property type="entry name" value="NUDIXFAMILY"/>
</dbReference>
<dbReference type="CDD" id="cd03427">
    <property type="entry name" value="NUDIX_MTH1_Nudt1"/>
    <property type="match status" value="1"/>
</dbReference>
<evidence type="ECO:0000256" key="16">
    <source>
        <dbReference type="ARBA" id="ARBA00026103"/>
    </source>
</evidence>
<keyword evidence="10" id="KW-0694">RNA-binding</keyword>
<dbReference type="GO" id="GO:0042262">
    <property type="term" value="P:DNA protection"/>
    <property type="evidence" value="ECO:0007669"/>
    <property type="project" value="InterPro"/>
</dbReference>
<evidence type="ECO:0000313" key="31">
    <source>
        <dbReference type="Proteomes" id="UP000738325"/>
    </source>
</evidence>
<evidence type="ECO:0000256" key="5">
    <source>
        <dbReference type="ARBA" id="ARBA00011245"/>
    </source>
</evidence>
<evidence type="ECO:0000256" key="2">
    <source>
        <dbReference type="ARBA" id="ARBA00004123"/>
    </source>
</evidence>
<evidence type="ECO:0000256" key="10">
    <source>
        <dbReference type="ARBA" id="ARBA00022884"/>
    </source>
</evidence>
<sequence length="237" mass="26270">MDPFRITSTKVLTLVTVIDKQNQRILLGYKKRGFGAHLWNGFGGKVEPGETPKEGAIRELEEEAGITVHPDKLQKTGLLLFLFENDTVGLETHVYKAYEYEGEIRECDEMRPQWFDFADIPYSQMWPDDETWLPLTLKGQDPFFGRICLKRRPLTESASLENGVSGLNPSSSTASSGSTTSTAASAGNLSTTMTNTSFTADQPSNGPFEIFDYHLEHSLPSAPHEIALDGTVASYEN</sequence>
<evidence type="ECO:0000256" key="4">
    <source>
        <dbReference type="ARBA" id="ARBA00005582"/>
    </source>
</evidence>
<evidence type="ECO:0000256" key="26">
    <source>
        <dbReference type="ARBA" id="ARBA00053094"/>
    </source>
</evidence>
<evidence type="ECO:0000256" key="15">
    <source>
        <dbReference type="ARBA" id="ARBA00024596"/>
    </source>
</evidence>
<dbReference type="PRINTS" id="PR01403">
    <property type="entry name" value="8OXTPHPHTASE"/>
</dbReference>
<dbReference type="InterPro" id="IPR020476">
    <property type="entry name" value="Nudix_hydrolase"/>
</dbReference>
<comment type="catalytic activity">
    <reaction evidence="15">
        <text>2-oxo-ATP + H2O = 2-oxo-AMP + diphosphate + H(+)</text>
        <dbReference type="Rhea" id="RHEA:67392"/>
        <dbReference type="ChEBI" id="CHEBI:15377"/>
        <dbReference type="ChEBI" id="CHEBI:15378"/>
        <dbReference type="ChEBI" id="CHEBI:33019"/>
        <dbReference type="ChEBI" id="CHEBI:71395"/>
        <dbReference type="ChEBI" id="CHEBI:172878"/>
    </reaction>
    <physiologicalReaction direction="left-to-right" evidence="15">
        <dbReference type="Rhea" id="RHEA:67393"/>
    </physiologicalReaction>
</comment>
<evidence type="ECO:0000256" key="22">
    <source>
        <dbReference type="ARBA" id="ARBA00032071"/>
    </source>
</evidence>
<evidence type="ECO:0000256" key="21">
    <source>
        <dbReference type="ARBA" id="ARBA00031927"/>
    </source>
</evidence>
<evidence type="ECO:0000259" key="29">
    <source>
        <dbReference type="PROSITE" id="PS51462"/>
    </source>
</evidence>
<feature type="domain" description="Nudix hydrolase" evidence="29">
    <location>
        <begin position="8"/>
        <end position="141"/>
    </location>
</feature>
<dbReference type="GO" id="GO:0005737">
    <property type="term" value="C:cytoplasm"/>
    <property type="evidence" value="ECO:0007669"/>
    <property type="project" value="UniProtKB-SubCell"/>
</dbReference>
<organism evidence="30 31">
    <name type="scientific">Dissophora globulifera</name>
    <dbReference type="NCBI Taxonomy" id="979702"/>
    <lineage>
        <taxon>Eukaryota</taxon>
        <taxon>Fungi</taxon>
        <taxon>Fungi incertae sedis</taxon>
        <taxon>Mucoromycota</taxon>
        <taxon>Mortierellomycotina</taxon>
        <taxon>Mortierellomycetes</taxon>
        <taxon>Mortierellales</taxon>
        <taxon>Mortierellaceae</taxon>
        <taxon>Dissophora</taxon>
    </lineage>
</organism>
<evidence type="ECO:0000256" key="23">
    <source>
        <dbReference type="ARBA" id="ARBA00048002"/>
    </source>
</evidence>
<feature type="compositionally biased region" description="Low complexity" evidence="28">
    <location>
        <begin position="165"/>
        <end position="189"/>
    </location>
</feature>
<dbReference type="PROSITE" id="PS00893">
    <property type="entry name" value="NUDIX_BOX"/>
    <property type="match status" value="1"/>
</dbReference>
<comment type="catalytic activity">
    <reaction evidence="13">
        <text>2-oxo-dATP + H2O = 2-oxo-dAMP + diphosphate + H(+)</text>
        <dbReference type="Rhea" id="RHEA:31583"/>
        <dbReference type="ChEBI" id="CHEBI:15377"/>
        <dbReference type="ChEBI" id="CHEBI:15378"/>
        <dbReference type="ChEBI" id="CHEBI:33019"/>
        <dbReference type="ChEBI" id="CHEBI:63212"/>
        <dbReference type="ChEBI" id="CHEBI:77897"/>
        <dbReference type="EC" id="3.6.1.56"/>
    </reaction>
    <physiologicalReaction direction="left-to-right" evidence="13">
        <dbReference type="Rhea" id="RHEA:31584"/>
    </physiologicalReaction>
</comment>
<dbReference type="PANTHER" id="PTHR43758">
    <property type="entry name" value="7,8-DIHYDRO-8-OXOGUANINE TRIPHOSPHATASE"/>
    <property type="match status" value="1"/>
</dbReference>
<evidence type="ECO:0000256" key="7">
    <source>
        <dbReference type="ARBA" id="ARBA00022723"/>
    </source>
</evidence>
<dbReference type="PROSITE" id="PS51462">
    <property type="entry name" value="NUDIX"/>
    <property type="match status" value="1"/>
</dbReference>
<evidence type="ECO:0000256" key="8">
    <source>
        <dbReference type="ARBA" id="ARBA00022801"/>
    </source>
</evidence>
<comment type="catalytic activity">
    <reaction evidence="24">
        <text>O(6)-methyl-dGTP + H2O = O(6)-methyl-dGMP + diphosphate + H(+)</text>
        <dbReference type="Rhea" id="RHEA:67600"/>
        <dbReference type="ChEBI" id="CHEBI:15377"/>
        <dbReference type="ChEBI" id="CHEBI:15378"/>
        <dbReference type="ChEBI" id="CHEBI:33019"/>
        <dbReference type="ChEBI" id="CHEBI:169974"/>
        <dbReference type="ChEBI" id="CHEBI:169975"/>
    </reaction>
    <physiologicalReaction direction="left-to-right" evidence="24">
        <dbReference type="Rhea" id="RHEA:67601"/>
    </physiologicalReaction>
</comment>
<comment type="subcellular location">
    <subcellularLocation>
        <location evidence="3">Cytoplasm</location>
    </subcellularLocation>
    <subcellularLocation>
        <location evidence="2">Nucleus</location>
    </subcellularLocation>
</comment>
<keyword evidence="9" id="KW-0460">Magnesium</keyword>
<evidence type="ECO:0000256" key="9">
    <source>
        <dbReference type="ARBA" id="ARBA00022842"/>
    </source>
</evidence>
<evidence type="ECO:0000256" key="6">
    <source>
        <dbReference type="ARBA" id="ARBA00022490"/>
    </source>
</evidence>
<comment type="catalytic activity">
    <reaction evidence="25">
        <text>N(6)-methyl-dATP + H2O = N(6)-methyl-dAMP + diphosphate + H(+)</text>
        <dbReference type="Rhea" id="RHEA:67604"/>
        <dbReference type="ChEBI" id="CHEBI:15377"/>
        <dbReference type="ChEBI" id="CHEBI:15378"/>
        <dbReference type="ChEBI" id="CHEBI:33019"/>
        <dbReference type="ChEBI" id="CHEBI:169976"/>
        <dbReference type="ChEBI" id="CHEBI:172872"/>
    </reaction>
    <physiologicalReaction direction="left-to-right" evidence="25">
        <dbReference type="Rhea" id="RHEA:67605"/>
    </physiologicalReaction>
</comment>
<evidence type="ECO:0000256" key="24">
    <source>
        <dbReference type="ARBA" id="ARBA00048894"/>
    </source>
</evidence>
<dbReference type="AlphaFoldDB" id="A0A9P6RRH5"/>
<comment type="cofactor">
    <cofactor evidence="1">
        <name>Mg(2+)</name>
        <dbReference type="ChEBI" id="CHEBI:18420"/>
    </cofactor>
</comment>
<evidence type="ECO:0000256" key="28">
    <source>
        <dbReference type="SAM" id="MobiDB-lite"/>
    </source>
</evidence>
<comment type="catalytic activity">
    <reaction evidence="12">
        <text>8-oxo-dATP + H2O = 8-oxo-dAMP + diphosphate + H(+)</text>
        <dbReference type="Rhea" id="RHEA:65396"/>
        <dbReference type="ChEBI" id="CHEBI:15377"/>
        <dbReference type="ChEBI" id="CHEBI:15378"/>
        <dbReference type="ChEBI" id="CHEBI:33019"/>
        <dbReference type="ChEBI" id="CHEBI:71361"/>
        <dbReference type="ChEBI" id="CHEBI:172871"/>
    </reaction>
    <physiologicalReaction direction="left-to-right" evidence="12">
        <dbReference type="Rhea" id="RHEA:65397"/>
    </physiologicalReaction>
</comment>
<evidence type="ECO:0000256" key="1">
    <source>
        <dbReference type="ARBA" id="ARBA00001946"/>
    </source>
</evidence>
<dbReference type="GO" id="GO:0003723">
    <property type="term" value="F:RNA binding"/>
    <property type="evidence" value="ECO:0007669"/>
    <property type="project" value="UniProtKB-KW"/>
</dbReference>
<evidence type="ECO:0000256" key="12">
    <source>
        <dbReference type="ARBA" id="ARBA00024448"/>
    </source>
</evidence>
<name>A0A9P6RRH5_9FUNG</name>
<comment type="function">
    <text evidence="26">Oxidized purine nucleoside triphosphate hydrolase which is a prominent sanitizer of the oxidized nucleotide pool. Catalyzes the hydrolysis of 2-oxo-dATP (2-hydroxy-dATP) into 2-oxo-dAMP. Also has a significant hydrolase activity toward 2-oxo-ATP, 8-oxo-dGTP and 8-oxo-dATP. Through the hydrolysis of oxidized purine nucleoside triphosphates, prevents their incorporation into DNA and the subsequent transversions A:T to C:G and G:C to T:A. Also catalyzes the hydrolysis of methylated purine nucleoside triphosphate preventing their integration into DNA. Through this antimutagenic activity protects cells from oxidative stress.</text>
</comment>
<dbReference type="InterPro" id="IPR020084">
    <property type="entry name" value="NUDIX_hydrolase_CS"/>
</dbReference>
<dbReference type="InterPro" id="IPR000086">
    <property type="entry name" value="NUDIX_hydrolase_dom"/>
</dbReference>
<dbReference type="Pfam" id="PF00293">
    <property type="entry name" value="NUDIX"/>
    <property type="match status" value="1"/>
</dbReference>
<evidence type="ECO:0000256" key="19">
    <source>
        <dbReference type="ARBA" id="ARBA00030634"/>
    </source>
</evidence>
<evidence type="ECO:0000313" key="30">
    <source>
        <dbReference type="EMBL" id="KAG0323247.1"/>
    </source>
</evidence>
<comment type="catalytic activity">
    <reaction evidence="23">
        <text>N(6)-methyl-ATP + H2O = N(6)-methyl-AMP + diphosphate + H(+)</text>
        <dbReference type="Rhea" id="RHEA:67608"/>
        <dbReference type="ChEBI" id="CHEBI:15377"/>
        <dbReference type="ChEBI" id="CHEBI:15378"/>
        <dbReference type="ChEBI" id="CHEBI:33019"/>
        <dbReference type="ChEBI" id="CHEBI:144842"/>
        <dbReference type="ChEBI" id="CHEBI:172873"/>
    </reaction>
    <physiologicalReaction direction="left-to-right" evidence="23">
        <dbReference type="Rhea" id="RHEA:67609"/>
    </physiologicalReaction>
</comment>
<evidence type="ECO:0000256" key="25">
    <source>
        <dbReference type="ARBA" id="ARBA00049032"/>
    </source>
</evidence>
<dbReference type="GO" id="GO:0008413">
    <property type="term" value="F:8-oxo-7,8-dihydroguanosine triphosphate pyrophosphatase activity"/>
    <property type="evidence" value="ECO:0007669"/>
    <property type="project" value="InterPro"/>
</dbReference>
<keyword evidence="31" id="KW-1185">Reference proteome</keyword>
<dbReference type="GO" id="GO:0008828">
    <property type="term" value="F:dATP diphosphatase activity"/>
    <property type="evidence" value="ECO:0007669"/>
    <property type="project" value="UniProtKB-EC"/>
</dbReference>
<evidence type="ECO:0000256" key="3">
    <source>
        <dbReference type="ARBA" id="ARBA00004496"/>
    </source>
</evidence>
<dbReference type="InterPro" id="IPR015797">
    <property type="entry name" value="NUDIX_hydrolase-like_dom_sf"/>
</dbReference>
<dbReference type="EC" id="3.6.1.56" evidence="16"/>
<proteinExistence type="inferred from homology"/>
<keyword evidence="8 27" id="KW-0378">Hydrolase</keyword>
<evidence type="ECO:0000256" key="14">
    <source>
        <dbReference type="ARBA" id="ARBA00024486"/>
    </source>
</evidence>
<evidence type="ECO:0000256" key="18">
    <source>
        <dbReference type="ARBA" id="ARBA00029673"/>
    </source>
</evidence>
<evidence type="ECO:0000256" key="13">
    <source>
        <dbReference type="ARBA" id="ARBA00024459"/>
    </source>
</evidence>
<dbReference type="SUPFAM" id="SSF55811">
    <property type="entry name" value="Nudix"/>
    <property type="match status" value="1"/>
</dbReference>
<feature type="region of interest" description="Disordered" evidence="28">
    <location>
        <begin position="159"/>
        <end position="189"/>
    </location>
</feature>
<protein>
    <recommendedName>
        <fullName evidence="17">Oxidized purine nucleoside triphosphate hydrolase</fullName>
        <ecNumber evidence="16">3.6.1.56</ecNumber>
    </recommendedName>
    <alternativeName>
        <fullName evidence="21">2-hydroxy-dATP diphosphatase</fullName>
    </alternativeName>
    <alternativeName>
        <fullName evidence="20">7,8-dihydro-8-oxoguanine triphosphatase</fullName>
    </alternativeName>
    <alternativeName>
        <fullName evidence="19">8-oxo-dGTPase</fullName>
    </alternativeName>
    <alternativeName>
        <fullName evidence="22">Methylated purine nucleoside triphosphate hydrolase</fullName>
    </alternativeName>
    <alternativeName>
        <fullName evidence="18">Nucleoside diphosphate-linked moiety X motif 1</fullName>
    </alternativeName>
</protein>
<dbReference type="EMBL" id="JAAAIP010000192">
    <property type="protein sequence ID" value="KAG0323247.1"/>
    <property type="molecule type" value="Genomic_DNA"/>
</dbReference>
<comment type="caution">
    <text evidence="30">The sequence shown here is derived from an EMBL/GenBank/DDBJ whole genome shotgun (WGS) entry which is preliminary data.</text>
</comment>
<accession>A0A9P6RRH5</accession>
<reference evidence="30" key="1">
    <citation type="journal article" date="2020" name="Fungal Divers.">
        <title>Resolving the Mortierellaceae phylogeny through synthesis of multi-gene phylogenetics and phylogenomics.</title>
        <authorList>
            <person name="Vandepol N."/>
            <person name="Liber J."/>
            <person name="Desiro A."/>
            <person name="Na H."/>
            <person name="Kennedy M."/>
            <person name="Barry K."/>
            <person name="Grigoriev I.V."/>
            <person name="Miller A.N."/>
            <person name="O'Donnell K."/>
            <person name="Stajich J.E."/>
            <person name="Bonito G."/>
        </authorList>
    </citation>
    <scope>NUCLEOTIDE SEQUENCE</scope>
    <source>
        <strain evidence="30">REB-010B</strain>
    </source>
</reference>
<dbReference type="Gene3D" id="3.90.79.10">
    <property type="entry name" value="Nucleoside Triphosphate Pyrophosphohydrolase"/>
    <property type="match status" value="1"/>
</dbReference>
<dbReference type="OrthoDB" id="447842at2759"/>